<protein>
    <submittedName>
        <fullName evidence="4">Site-specific integrase</fullName>
    </submittedName>
</protein>
<name>A0A8J7CBD9_9CYAN</name>
<reference evidence="4" key="1">
    <citation type="submission" date="2020-09" db="EMBL/GenBank/DDBJ databases">
        <title>Iningainema tapete sp. nov. (Scytonemataceae, Cyanobacteria) from greenhouses in central Florida (USA) produces two types of nodularin with biosynthetic potential for microcystin-LR and anabaenopeptins.</title>
        <authorList>
            <person name="Berthold D.E."/>
            <person name="Lefler F.W."/>
            <person name="Huang I.-S."/>
            <person name="Abdulla H."/>
            <person name="Zimba P.V."/>
            <person name="Laughinghouse H.D. IV."/>
        </authorList>
    </citation>
    <scope>NUCLEOTIDE SEQUENCE</scope>
    <source>
        <strain evidence="4">BLCCT55</strain>
    </source>
</reference>
<evidence type="ECO:0000313" key="5">
    <source>
        <dbReference type="Proteomes" id="UP000629098"/>
    </source>
</evidence>
<dbReference type="InterPro" id="IPR011010">
    <property type="entry name" value="DNA_brk_join_enz"/>
</dbReference>
<evidence type="ECO:0000313" key="4">
    <source>
        <dbReference type="EMBL" id="MBD2778246.1"/>
    </source>
</evidence>
<dbReference type="AlphaFoldDB" id="A0A8J7CBD9"/>
<dbReference type="CDD" id="cd00397">
    <property type="entry name" value="DNA_BRE_C"/>
    <property type="match status" value="1"/>
</dbReference>
<feature type="domain" description="Tyr recombinase" evidence="3">
    <location>
        <begin position="411"/>
        <end position="624"/>
    </location>
</feature>
<keyword evidence="5" id="KW-1185">Reference proteome</keyword>
<gene>
    <name evidence="4" type="ORF">ICL16_40955</name>
</gene>
<dbReference type="GO" id="GO:0003677">
    <property type="term" value="F:DNA binding"/>
    <property type="evidence" value="ECO:0007669"/>
    <property type="project" value="InterPro"/>
</dbReference>
<dbReference type="Pfam" id="PF00589">
    <property type="entry name" value="Phage_integrase"/>
    <property type="match status" value="1"/>
</dbReference>
<dbReference type="GO" id="GO:0015074">
    <property type="term" value="P:DNA integration"/>
    <property type="evidence" value="ECO:0007669"/>
    <property type="project" value="InterPro"/>
</dbReference>
<evidence type="ECO:0000256" key="1">
    <source>
        <dbReference type="ARBA" id="ARBA00023172"/>
    </source>
</evidence>
<dbReference type="EMBL" id="JACXAE010000125">
    <property type="protein sequence ID" value="MBD2778246.1"/>
    <property type="molecule type" value="Genomic_DNA"/>
</dbReference>
<accession>A0A8J7CBD9</accession>
<dbReference type="InterPro" id="IPR002104">
    <property type="entry name" value="Integrase_catalytic"/>
</dbReference>
<dbReference type="SUPFAM" id="SSF56349">
    <property type="entry name" value="DNA breaking-rejoining enzymes"/>
    <property type="match status" value="1"/>
</dbReference>
<evidence type="ECO:0000256" key="2">
    <source>
        <dbReference type="SAM" id="MobiDB-lite"/>
    </source>
</evidence>
<feature type="region of interest" description="Disordered" evidence="2">
    <location>
        <begin position="735"/>
        <end position="755"/>
    </location>
</feature>
<dbReference type="Proteomes" id="UP000629098">
    <property type="component" value="Unassembled WGS sequence"/>
</dbReference>
<dbReference type="RefSeq" id="WP_190837709.1">
    <property type="nucleotide sequence ID" value="NZ_CAWPPI010000125.1"/>
</dbReference>
<sequence>MKAARKVKVVEPKKEKWQSPIDISKYNRSPYLTKTEKEEIRLVIKKTTNWHQKTCKILDRLLQPLNDAIDIFNPDIARRSPIIRVLLKEINKRQTTYWDWKEEDWAEIIDCPNSIFNKKYGVYSGIQVNLAAVIYLLFELDFHCTDDCRLPSYLVATKVFGKELIQQACEKITRAYLALGYSKTKQEKKIRAAISDLLLANRSPYIEDITIDILQDLRENQNIPSYIKTELSSISLVLLNMGIISEPLNVVIKDGEFFGNEDARKNVSPEWFKWCQRWYNTSTLSLRTQQKTYYDVLKVGRWLTHKHPEINSPEQWTRQLAIEFIAEVNQMKIGDYVENINRNCDQQGKPLTPVTKSGFISSVRRFFQDCQEWDWISRKFSPDRALVTPRSIRALIKPNPRVIADDIWAKLLWAGLNLKEEDLPLTGISKYPYPLALVQAVTITWLLAGIRNNEIIRLRVGCIRWQKDDVIISGTNEIVSKDAICYLEIPVNKTSPGYTKPVDRVLGEAIEAWKRVRPAQSPLIDKKDGRLVDFLFMYRGRKIGNLFINDSIIPLLCKKAGIASKDVKGKITSHRARSTIATQLSTAKDPMTLFELKEWLGHSDINSTINYAKVTPTKLAKSYQDAEYFKRNLRNIEVLIDQDAITTGAVTNGEPWKYYDLGHGLCTYDFFSQCKHRMACAGCGFYIPKNSSKAQIIEAKGNLERMLQEIPLTEEEQLAVTEGIETLTKLKQKLANVPTPSGQTPKQLEEERKNA</sequence>
<proteinExistence type="predicted"/>
<organism evidence="4 5">
    <name type="scientific">Iningainema tapete BLCC-T55</name>
    <dbReference type="NCBI Taxonomy" id="2748662"/>
    <lineage>
        <taxon>Bacteria</taxon>
        <taxon>Bacillati</taxon>
        <taxon>Cyanobacteriota</taxon>
        <taxon>Cyanophyceae</taxon>
        <taxon>Nostocales</taxon>
        <taxon>Scytonemataceae</taxon>
        <taxon>Iningainema tapete</taxon>
    </lineage>
</organism>
<evidence type="ECO:0000259" key="3">
    <source>
        <dbReference type="PROSITE" id="PS51898"/>
    </source>
</evidence>
<dbReference type="PROSITE" id="PS51898">
    <property type="entry name" value="TYR_RECOMBINASE"/>
    <property type="match status" value="1"/>
</dbReference>
<dbReference type="GO" id="GO:0006310">
    <property type="term" value="P:DNA recombination"/>
    <property type="evidence" value="ECO:0007669"/>
    <property type="project" value="UniProtKB-KW"/>
</dbReference>
<dbReference type="Gene3D" id="1.10.443.10">
    <property type="entry name" value="Intergrase catalytic core"/>
    <property type="match status" value="1"/>
</dbReference>
<comment type="caution">
    <text evidence="4">The sequence shown here is derived from an EMBL/GenBank/DDBJ whole genome shotgun (WGS) entry which is preliminary data.</text>
</comment>
<dbReference type="InterPro" id="IPR013762">
    <property type="entry name" value="Integrase-like_cat_sf"/>
</dbReference>
<keyword evidence="1" id="KW-0233">DNA recombination</keyword>